<dbReference type="PANTHER" id="PTHR24223">
    <property type="entry name" value="ATP-BINDING CASSETTE SUB-FAMILY C"/>
    <property type="match status" value="1"/>
</dbReference>
<dbReference type="GO" id="GO:0016020">
    <property type="term" value="C:membrane"/>
    <property type="evidence" value="ECO:0007669"/>
    <property type="project" value="UniProtKB-SubCell"/>
</dbReference>
<dbReference type="InterPro" id="IPR011527">
    <property type="entry name" value="ABC1_TM_dom"/>
</dbReference>
<evidence type="ECO:0000256" key="8">
    <source>
        <dbReference type="SAM" id="MobiDB-lite"/>
    </source>
</evidence>
<dbReference type="InterPro" id="IPR036640">
    <property type="entry name" value="ABC1_TM_sf"/>
</dbReference>
<comment type="subcellular location">
    <subcellularLocation>
        <location evidence="1">Membrane</location>
        <topology evidence="1">Multi-pass membrane protein</topology>
    </subcellularLocation>
</comment>
<evidence type="ECO:0000256" key="5">
    <source>
        <dbReference type="ARBA" id="ARBA00022840"/>
    </source>
</evidence>
<dbReference type="PROSITE" id="PS50929">
    <property type="entry name" value="ABC_TM1F"/>
    <property type="match status" value="1"/>
</dbReference>
<feature type="compositionally biased region" description="Basic and acidic residues" evidence="8">
    <location>
        <begin position="55"/>
        <end position="74"/>
    </location>
</feature>
<gene>
    <name evidence="11" type="ORF">OSB1V03_LOCUS19949</name>
</gene>
<dbReference type="InterPro" id="IPR027417">
    <property type="entry name" value="P-loop_NTPase"/>
</dbReference>
<feature type="transmembrane region" description="Helical" evidence="9">
    <location>
        <begin position="95"/>
        <end position="120"/>
    </location>
</feature>
<evidence type="ECO:0000256" key="1">
    <source>
        <dbReference type="ARBA" id="ARBA00004141"/>
    </source>
</evidence>
<dbReference type="EMBL" id="OC885453">
    <property type="protein sequence ID" value="CAD7644203.1"/>
    <property type="molecule type" value="Genomic_DNA"/>
</dbReference>
<feature type="transmembrane region" description="Helical" evidence="9">
    <location>
        <begin position="246"/>
        <end position="266"/>
    </location>
</feature>
<feature type="non-terminal residue" evidence="11">
    <location>
        <position position="1"/>
    </location>
</feature>
<evidence type="ECO:0000256" key="4">
    <source>
        <dbReference type="ARBA" id="ARBA00022741"/>
    </source>
</evidence>
<keyword evidence="6 9" id="KW-1133">Transmembrane helix</keyword>
<keyword evidence="3 9" id="KW-0812">Transmembrane</keyword>
<keyword evidence="4" id="KW-0547">Nucleotide-binding</keyword>
<accession>A0A7R9QFU9</accession>
<dbReference type="CDD" id="cd18603">
    <property type="entry name" value="ABC_6TM_MRP1_2_3_6_D2_like"/>
    <property type="match status" value="1"/>
</dbReference>
<evidence type="ECO:0000256" key="2">
    <source>
        <dbReference type="ARBA" id="ARBA00022448"/>
    </source>
</evidence>
<sequence>ESEDIDEKEMQILAKLRQTVKPLIEKQLSVKSNDSEGTDIKSKCFSRGVSTSDINTDHKPIDKTQEEMSDESKGKLIDKEMSAKGGIKMSVYKKYFGLIGAISIIGIFVAFIGVTIASAASGLWLSEWSNDAIDPQVANDTALRDRRLWVYAAIGGAEVIALIIAQLWLRLRCVRAGQVLHNQMMARVVRAPMSYFDTTPIGRLLNRFSQEMDIIDGQIVYVLAGAFRNFFVVILSLIMISLETPLVLLAIGPIIIVYIMCQRVFISSSRQIKRFESETRSPIISHLSETFNGTASIRAFGADHWFVRQSYRRIDANNQCYYLSSCAEQWLQIRLKFLGSLIVFVAVIAAINLRDQLSPGLAALAINYSLNITLAEWYNEKTKPAADWPTMGCIQFTDYSTKYRFGLDLVLKDIAIDIKGRQRVAIVGRTGAGKSSL</sequence>
<keyword evidence="2" id="KW-0813">Transport</keyword>
<evidence type="ECO:0000313" key="12">
    <source>
        <dbReference type="Proteomes" id="UP000759131"/>
    </source>
</evidence>
<dbReference type="SUPFAM" id="SSF52540">
    <property type="entry name" value="P-loop containing nucleoside triphosphate hydrolases"/>
    <property type="match status" value="1"/>
</dbReference>
<dbReference type="InterPro" id="IPR050173">
    <property type="entry name" value="ABC_transporter_C-like"/>
</dbReference>
<name>A0A7R9QFU9_9ACAR</name>
<evidence type="ECO:0000259" key="10">
    <source>
        <dbReference type="PROSITE" id="PS50929"/>
    </source>
</evidence>
<feature type="non-terminal residue" evidence="11">
    <location>
        <position position="437"/>
    </location>
</feature>
<dbReference type="EMBL" id="CAJPIZ010030878">
    <property type="protein sequence ID" value="CAG2120002.1"/>
    <property type="molecule type" value="Genomic_DNA"/>
</dbReference>
<organism evidence="11">
    <name type="scientific">Medioppia subpectinata</name>
    <dbReference type="NCBI Taxonomy" id="1979941"/>
    <lineage>
        <taxon>Eukaryota</taxon>
        <taxon>Metazoa</taxon>
        <taxon>Ecdysozoa</taxon>
        <taxon>Arthropoda</taxon>
        <taxon>Chelicerata</taxon>
        <taxon>Arachnida</taxon>
        <taxon>Acari</taxon>
        <taxon>Acariformes</taxon>
        <taxon>Sarcoptiformes</taxon>
        <taxon>Oribatida</taxon>
        <taxon>Brachypylina</taxon>
        <taxon>Oppioidea</taxon>
        <taxon>Oppiidae</taxon>
        <taxon>Medioppia</taxon>
    </lineage>
</organism>
<feature type="transmembrane region" description="Helical" evidence="9">
    <location>
        <begin position="219"/>
        <end position="240"/>
    </location>
</feature>
<reference evidence="11" key="1">
    <citation type="submission" date="2020-11" db="EMBL/GenBank/DDBJ databases">
        <authorList>
            <person name="Tran Van P."/>
        </authorList>
    </citation>
    <scope>NUCLEOTIDE SEQUENCE</scope>
</reference>
<evidence type="ECO:0000256" key="3">
    <source>
        <dbReference type="ARBA" id="ARBA00022692"/>
    </source>
</evidence>
<proteinExistence type="predicted"/>
<dbReference type="FunFam" id="1.20.1560.10:FF:000010">
    <property type="entry name" value="Multidrug resistance-associated ABC transporter"/>
    <property type="match status" value="1"/>
</dbReference>
<feature type="region of interest" description="Disordered" evidence="8">
    <location>
        <begin position="53"/>
        <end position="74"/>
    </location>
</feature>
<dbReference type="OrthoDB" id="262778at2759"/>
<dbReference type="Proteomes" id="UP000759131">
    <property type="component" value="Unassembled WGS sequence"/>
</dbReference>
<evidence type="ECO:0000256" key="9">
    <source>
        <dbReference type="SAM" id="Phobius"/>
    </source>
</evidence>
<evidence type="ECO:0000313" key="11">
    <source>
        <dbReference type="EMBL" id="CAD7644203.1"/>
    </source>
</evidence>
<dbReference type="Gene3D" id="1.20.1560.10">
    <property type="entry name" value="ABC transporter type 1, transmembrane domain"/>
    <property type="match status" value="1"/>
</dbReference>
<feature type="transmembrane region" description="Helical" evidence="9">
    <location>
        <begin position="335"/>
        <end position="353"/>
    </location>
</feature>
<keyword evidence="5" id="KW-0067">ATP-binding</keyword>
<dbReference type="GO" id="GO:0005524">
    <property type="term" value="F:ATP binding"/>
    <property type="evidence" value="ECO:0007669"/>
    <property type="project" value="UniProtKB-KW"/>
</dbReference>
<dbReference type="GO" id="GO:0140359">
    <property type="term" value="F:ABC-type transporter activity"/>
    <property type="evidence" value="ECO:0007669"/>
    <property type="project" value="InterPro"/>
</dbReference>
<dbReference type="AlphaFoldDB" id="A0A7R9QFU9"/>
<dbReference type="SUPFAM" id="SSF90123">
    <property type="entry name" value="ABC transporter transmembrane region"/>
    <property type="match status" value="1"/>
</dbReference>
<evidence type="ECO:0000256" key="7">
    <source>
        <dbReference type="ARBA" id="ARBA00023136"/>
    </source>
</evidence>
<keyword evidence="7 9" id="KW-0472">Membrane</keyword>
<evidence type="ECO:0000256" key="6">
    <source>
        <dbReference type="ARBA" id="ARBA00022989"/>
    </source>
</evidence>
<dbReference type="Pfam" id="PF00664">
    <property type="entry name" value="ABC_membrane"/>
    <property type="match status" value="1"/>
</dbReference>
<protein>
    <recommendedName>
        <fullName evidence="10">ABC transmembrane type-1 domain-containing protein</fullName>
    </recommendedName>
</protein>
<dbReference type="Gene3D" id="3.40.50.300">
    <property type="entry name" value="P-loop containing nucleotide triphosphate hydrolases"/>
    <property type="match status" value="1"/>
</dbReference>
<feature type="domain" description="ABC transmembrane type-1" evidence="10">
    <location>
        <begin position="105"/>
        <end position="373"/>
    </location>
</feature>
<feature type="transmembrane region" description="Helical" evidence="9">
    <location>
        <begin position="148"/>
        <end position="169"/>
    </location>
</feature>
<keyword evidence="12" id="KW-1185">Reference proteome</keyword>